<dbReference type="GO" id="GO:0016740">
    <property type="term" value="F:transferase activity"/>
    <property type="evidence" value="ECO:0007669"/>
    <property type="project" value="UniProtKB-KW"/>
</dbReference>
<dbReference type="InterPro" id="IPR027417">
    <property type="entry name" value="P-loop_NTPase"/>
</dbReference>
<comment type="caution">
    <text evidence="1">The sequence shown here is derived from an EMBL/GenBank/DDBJ whole genome shotgun (WGS) entry which is preliminary data.</text>
</comment>
<dbReference type="Proteomes" id="UP000431462">
    <property type="component" value="Unassembled WGS sequence"/>
</dbReference>
<name>A0A844I537_9GAMM</name>
<dbReference type="Pfam" id="PF13469">
    <property type="entry name" value="Sulfotransfer_3"/>
    <property type="match status" value="1"/>
</dbReference>
<dbReference type="EMBL" id="VENC01000015">
    <property type="protein sequence ID" value="MTJ00054.1"/>
    <property type="molecule type" value="Genomic_DNA"/>
</dbReference>
<proteinExistence type="predicted"/>
<evidence type="ECO:0000313" key="1">
    <source>
        <dbReference type="EMBL" id="MTJ00054.1"/>
    </source>
</evidence>
<keyword evidence="1" id="KW-0808">Transferase</keyword>
<dbReference type="AlphaFoldDB" id="A0A844I537"/>
<gene>
    <name evidence="1" type="ORF">FH752_15670</name>
</gene>
<accession>A0A844I537</accession>
<protein>
    <submittedName>
        <fullName evidence="1">Sulfotransferase</fullName>
    </submittedName>
</protein>
<evidence type="ECO:0000313" key="2">
    <source>
        <dbReference type="Proteomes" id="UP000431462"/>
    </source>
</evidence>
<sequence length="51" mass="5332">MSLNASDHAFAAAGKHCLFLMGVPRSGTTWLRQTLTAPPDVGASQESHPPA</sequence>
<organism evidence="1 2">
    <name type="scientific">Marinobacter adhaerens</name>
    <dbReference type="NCBI Taxonomy" id="1033846"/>
    <lineage>
        <taxon>Bacteria</taxon>
        <taxon>Pseudomonadati</taxon>
        <taxon>Pseudomonadota</taxon>
        <taxon>Gammaproteobacteria</taxon>
        <taxon>Pseudomonadales</taxon>
        <taxon>Marinobacteraceae</taxon>
        <taxon>Marinobacter</taxon>
    </lineage>
</organism>
<dbReference type="SUPFAM" id="SSF52540">
    <property type="entry name" value="P-loop containing nucleoside triphosphate hydrolases"/>
    <property type="match status" value="1"/>
</dbReference>
<dbReference type="Gene3D" id="3.40.50.300">
    <property type="entry name" value="P-loop containing nucleotide triphosphate hydrolases"/>
    <property type="match status" value="1"/>
</dbReference>
<reference evidence="1 2" key="1">
    <citation type="submission" date="2019-06" db="EMBL/GenBank/DDBJ databases">
        <title>Enrichment of Autotrophic Halophilic Microorganisms from Red Sea Brine Pool Using Microbial Electrosynthesis System.</title>
        <authorList>
            <person name="Alqahtani M.F."/>
            <person name="Bajracharya S."/>
            <person name="Katuri K.P."/>
            <person name="Ali M."/>
            <person name="Saikaly P.E."/>
        </authorList>
    </citation>
    <scope>NUCLEOTIDE SEQUENCE [LARGE SCALE GENOMIC DNA]</scope>
    <source>
        <strain evidence="1">MES15</strain>
    </source>
</reference>